<dbReference type="Pfam" id="PF13561">
    <property type="entry name" value="adh_short_C2"/>
    <property type="match status" value="1"/>
</dbReference>
<dbReference type="PANTHER" id="PTHR43477:SF1">
    <property type="entry name" value="DIHYDROANTICAPSIN 7-DEHYDROGENASE"/>
    <property type="match status" value="1"/>
</dbReference>
<sequence>MLEGRHIVIIGGSSGIGFAVAESALAAGAKVHIGSSSAAKIEDALARLGLRASGGVVDTTDEASLAAFFAGLEDIDHLVHSAGDRLPRGLAIGPDFDLSAAQAAMGARFWGPLLAVKHALPKLSPEASITLTAGLYAHRPSKGSTMSTAIAGAVEHLTRGLAVDLAPVRVNAVTPGLIATEMWAKVPEDARGAMTKSQPLPRMGFPVEAAEAYLYFMRAGFTTGQVAVVDGGRLFA</sequence>
<dbReference type="EMBL" id="JAATIT010000003">
    <property type="protein sequence ID" value="NJB90144.1"/>
    <property type="molecule type" value="Genomic_DNA"/>
</dbReference>
<protein>
    <submittedName>
        <fullName evidence="3">NAD(P)-dependent dehydrogenase (Short-subunit alcohol dehydrogenase family)</fullName>
    </submittedName>
</protein>
<dbReference type="Gene3D" id="3.40.50.720">
    <property type="entry name" value="NAD(P)-binding Rossmann-like Domain"/>
    <property type="match status" value="1"/>
</dbReference>
<dbReference type="Proteomes" id="UP000535078">
    <property type="component" value="Unassembled WGS sequence"/>
</dbReference>
<dbReference type="RefSeq" id="WP_167921623.1">
    <property type="nucleotide sequence ID" value="NZ_JAATIT010000003.1"/>
</dbReference>
<gene>
    <name evidence="3" type="ORF">GGR90_002338</name>
</gene>
<dbReference type="GO" id="GO:0016491">
    <property type="term" value="F:oxidoreductase activity"/>
    <property type="evidence" value="ECO:0007669"/>
    <property type="project" value="UniProtKB-KW"/>
</dbReference>
<dbReference type="InterPro" id="IPR051122">
    <property type="entry name" value="SDR_DHRS6-like"/>
</dbReference>
<comment type="similarity">
    <text evidence="1">Belongs to the short-chain dehydrogenases/reductases (SDR) family.</text>
</comment>
<evidence type="ECO:0000256" key="2">
    <source>
        <dbReference type="ARBA" id="ARBA00023002"/>
    </source>
</evidence>
<dbReference type="InterPro" id="IPR002347">
    <property type="entry name" value="SDR_fam"/>
</dbReference>
<proteinExistence type="inferred from homology"/>
<dbReference type="SUPFAM" id="SSF51735">
    <property type="entry name" value="NAD(P)-binding Rossmann-fold domains"/>
    <property type="match status" value="1"/>
</dbReference>
<evidence type="ECO:0000313" key="4">
    <source>
        <dbReference type="Proteomes" id="UP000535078"/>
    </source>
</evidence>
<organism evidence="3 4">
    <name type="scientific">Sphingopyxis italica</name>
    <dbReference type="NCBI Taxonomy" id="1129133"/>
    <lineage>
        <taxon>Bacteria</taxon>
        <taxon>Pseudomonadati</taxon>
        <taxon>Pseudomonadota</taxon>
        <taxon>Alphaproteobacteria</taxon>
        <taxon>Sphingomonadales</taxon>
        <taxon>Sphingomonadaceae</taxon>
        <taxon>Sphingopyxis</taxon>
    </lineage>
</organism>
<dbReference type="PRINTS" id="PR00081">
    <property type="entry name" value="GDHRDH"/>
</dbReference>
<comment type="caution">
    <text evidence="3">The sequence shown here is derived from an EMBL/GenBank/DDBJ whole genome shotgun (WGS) entry which is preliminary data.</text>
</comment>
<name>A0A7X5XRV0_9SPHN</name>
<evidence type="ECO:0000256" key="1">
    <source>
        <dbReference type="ARBA" id="ARBA00006484"/>
    </source>
</evidence>
<evidence type="ECO:0000313" key="3">
    <source>
        <dbReference type="EMBL" id="NJB90144.1"/>
    </source>
</evidence>
<dbReference type="AlphaFoldDB" id="A0A7X5XRV0"/>
<keyword evidence="4" id="KW-1185">Reference proteome</keyword>
<keyword evidence="2" id="KW-0560">Oxidoreductase</keyword>
<reference evidence="3 4" key="1">
    <citation type="submission" date="2020-03" db="EMBL/GenBank/DDBJ databases">
        <title>Genomic Encyclopedia of Type Strains, Phase IV (KMG-IV): sequencing the most valuable type-strain genomes for metagenomic binning, comparative biology and taxonomic classification.</title>
        <authorList>
            <person name="Goeker M."/>
        </authorList>
    </citation>
    <scope>NUCLEOTIDE SEQUENCE [LARGE SCALE GENOMIC DNA]</scope>
    <source>
        <strain evidence="3 4">DSM 25229</strain>
    </source>
</reference>
<accession>A0A7X5XRV0</accession>
<dbReference type="PANTHER" id="PTHR43477">
    <property type="entry name" value="DIHYDROANTICAPSIN 7-DEHYDROGENASE"/>
    <property type="match status" value="1"/>
</dbReference>
<dbReference type="InterPro" id="IPR036291">
    <property type="entry name" value="NAD(P)-bd_dom_sf"/>
</dbReference>